<dbReference type="InterPro" id="IPR036025">
    <property type="entry name" value="RtcB-like_sf"/>
</dbReference>
<name>A0ABW3A8X5_9ACTN</name>
<evidence type="ECO:0000256" key="5">
    <source>
        <dbReference type="ARBA" id="ARBA00022741"/>
    </source>
</evidence>
<evidence type="ECO:0000256" key="9">
    <source>
        <dbReference type="ARBA" id="ARBA00047746"/>
    </source>
</evidence>
<evidence type="ECO:0000256" key="3">
    <source>
        <dbReference type="ARBA" id="ARBA00022598"/>
    </source>
</evidence>
<dbReference type="PANTHER" id="PTHR11118:SF1">
    <property type="entry name" value="RNA-SPLICING LIGASE RTCB HOMOLOG"/>
    <property type="match status" value="1"/>
</dbReference>
<dbReference type="Pfam" id="PF01139">
    <property type="entry name" value="RtcB"/>
    <property type="match status" value="1"/>
</dbReference>
<keyword evidence="3" id="KW-0436">Ligase</keyword>
<reference evidence="11" key="1">
    <citation type="journal article" date="2019" name="Int. J. Syst. Evol. Microbiol.">
        <title>The Global Catalogue of Microorganisms (GCM) 10K type strain sequencing project: providing services to taxonomists for standard genome sequencing and annotation.</title>
        <authorList>
            <consortium name="The Broad Institute Genomics Platform"/>
            <consortium name="The Broad Institute Genome Sequencing Center for Infectious Disease"/>
            <person name="Wu L."/>
            <person name="Ma J."/>
        </authorList>
    </citation>
    <scope>NUCLEOTIDE SEQUENCE [LARGE SCALE GENOMIC DNA]</scope>
    <source>
        <strain evidence="11">JCM 32148</strain>
    </source>
</reference>
<keyword evidence="11" id="KW-1185">Reference proteome</keyword>
<comment type="cofactor">
    <cofactor evidence="1">
        <name>Mn(2+)</name>
        <dbReference type="ChEBI" id="CHEBI:29035"/>
    </cofactor>
</comment>
<keyword evidence="4" id="KW-0479">Metal-binding</keyword>
<accession>A0ABW3A8X5</accession>
<evidence type="ECO:0000256" key="2">
    <source>
        <dbReference type="ARBA" id="ARBA00012726"/>
    </source>
</evidence>
<comment type="catalytic activity">
    <reaction evidence="9">
        <text>a 3'-end 3'-phospho-ribonucleotide-RNA + a 5'-end dephospho-ribonucleoside-RNA + GTP = a ribonucleotidyl-ribonucleotide-RNA + GMP + diphosphate</text>
        <dbReference type="Rhea" id="RHEA:68076"/>
        <dbReference type="Rhea" id="RHEA-COMP:10463"/>
        <dbReference type="Rhea" id="RHEA-COMP:13936"/>
        <dbReference type="Rhea" id="RHEA-COMP:17355"/>
        <dbReference type="ChEBI" id="CHEBI:33019"/>
        <dbReference type="ChEBI" id="CHEBI:37565"/>
        <dbReference type="ChEBI" id="CHEBI:58115"/>
        <dbReference type="ChEBI" id="CHEBI:83062"/>
        <dbReference type="ChEBI" id="CHEBI:138284"/>
        <dbReference type="ChEBI" id="CHEBI:173118"/>
        <dbReference type="EC" id="6.5.1.8"/>
    </reaction>
</comment>
<protein>
    <recommendedName>
        <fullName evidence="2">3'-phosphate/5'-hydroxy nucleic acid ligase</fullName>
        <ecNumber evidence="2">6.5.1.8</ecNumber>
    </recommendedName>
</protein>
<dbReference type="InterPro" id="IPR001233">
    <property type="entry name" value="RtcB"/>
</dbReference>
<gene>
    <name evidence="10" type="ORF">ACFQZ8_26165</name>
</gene>
<evidence type="ECO:0000256" key="6">
    <source>
        <dbReference type="ARBA" id="ARBA00022800"/>
    </source>
</evidence>
<evidence type="ECO:0000256" key="8">
    <source>
        <dbReference type="ARBA" id="ARBA00023211"/>
    </source>
</evidence>
<feature type="non-terminal residue" evidence="10">
    <location>
        <position position="160"/>
    </location>
</feature>
<dbReference type="Proteomes" id="UP001597053">
    <property type="component" value="Unassembled WGS sequence"/>
</dbReference>
<dbReference type="SUPFAM" id="SSF103365">
    <property type="entry name" value="Hypothetical protein PH1602"/>
    <property type="match status" value="1"/>
</dbReference>
<evidence type="ECO:0000313" key="11">
    <source>
        <dbReference type="Proteomes" id="UP001597053"/>
    </source>
</evidence>
<evidence type="ECO:0000256" key="4">
    <source>
        <dbReference type="ARBA" id="ARBA00022723"/>
    </source>
</evidence>
<dbReference type="Gene3D" id="3.90.1860.10">
    <property type="entry name" value="tRNA-splicing ligase RtcB"/>
    <property type="match status" value="1"/>
</dbReference>
<dbReference type="EMBL" id="JBHTHM010001978">
    <property type="protein sequence ID" value="MFD0787403.1"/>
    <property type="molecule type" value="Genomic_DNA"/>
</dbReference>
<keyword evidence="5" id="KW-0547">Nucleotide-binding</keyword>
<evidence type="ECO:0000313" key="10">
    <source>
        <dbReference type="EMBL" id="MFD0787403.1"/>
    </source>
</evidence>
<evidence type="ECO:0000256" key="7">
    <source>
        <dbReference type="ARBA" id="ARBA00023134"/>
    </source>
</evidence>
<keyword evidence="8" id="KW-0464">Manganese</keyword>
<keyword evidence="7" id="KW-0342">GTP-binding</keyword>
<dbReference type="EC" id="6.5.1.8" evidence="2"/>
<evidence type="ECO:0000256" key="1">
    <source>
        <dbReference type="ARBA" id="ARBA00001936"/>
    </source>
</evidence>
<sequence length="160" mass="16668">MSLHASPPGSLPASAPATVTVFASPESWIESDALRQCQQVAALDGMTHVAGMPDLHPGKGAPIGAAMSSTVLYPFLVGSDIGCGIAVFPIKLKRAVPEKLATRFPDLDQPLDPERDADDPAWTVVAADIPAGHLDGLGTVGRGNHFVELARVGTVFEPDH</sequence>
<organism evidence="10 11">
    <name type="scientific">Micromonospora azadirachtae</name>
    <dbReference type="NCBI Taxonomy" id="1970735"/>
    <lineage>
        <taxon>Bacteria</taxon>
        <taxon>Bacillati</taxon>
        <taxon>Actinomycetota</taxon>
        <taxon>Actinomycetes</taxon>
        <taxon>Micromonosporales</taxon>
        <taxon>Micromonosporaceae</taxon>
        <taxon>Micromonospora</taxon>
    </lineage>
</organism>
<comment type="caution">
    <text evidence="10">The sequence shown here is derived from an EMBL/GenBank/DDBJ whole genome shotgun (WGS) entry which is preliminary data.</text>
</comment>
<proteinExistence type="predicted"/>
<keyword evidence="6" id="KW-0692">RNA repair</keyword>
<dbReference type="PANTHER" id="PTHR11118">
    <property type="entry name" value="RNA-SPLICING LIGASE RTCB HOMOLOG"/>
    <property type="match status" value="1"/>
</dbReference>